<dbReference type="EMBL" id="CP036434">
    <property type="protein sequence ID" value="QDV06250.1"/>
    <property type="molecule type" value="Genomic_DNA"/>
</dbReference>
<dbReference type="SMART" id="SM00567">
    <property type="entry name" value="EZ_HEAT"/>
    <property type="match status" value="3"/>
</dbReference>
<dbReference type="InterPro" id="IPR016024">
    <property type="entry name" value="ARM-type_fold"/>
</dbReference>
<dbReference type="InterPro" id="IPR004155">
    <property type="entry name" value="PBS_lyase_HEAT"/>
</dbReference>
<gene>
    <name evidence="1" type="ORF">Poly30_17570</name>
</gene>
<dbReference type="AlphaFoldDB" id="A0A518EQ88"/>
<evidence type="ECO:0000313" key="2">
    <source>
        <dbReference type="Proteomes" id="UP000320390"/>
    </source>
</evidence>
<name>A0A518EQ88_9BACT</name>
<dbReference type="Gene3D" id="1.25.10.10">
    <property type="entry name" value="Leucine-rich Repeat Variant"/>
    <property type="match status" value="2"/>
</dbReference>
<dbReference type="Proteomes" id="UP000320390">
    <property type="component" value="Chromosome"/>
</dbReference>
<keyword evidence="2" id="KW-1185">Reference proteome</keyword>
<dbReference type="SUPFAM" id="SSF48371">
    <property type="entry name" value="ARM repeat"/>
    <property type="match status" value="2"/>
</dbReference>
<evidence type="ECO:0000313" key="1">
    <source>
        <dbReference type="EMBL" id="QDV06250.1"/>
    </source>
</evidence>
<protein>
    <recommendedName>
        <fullName evidence="3">HEAT repeat protein</fullName>
    </recommendedName>
</protein>
<evidence type="ECO:0008006" key="3">
    <source>
        <dbReference type="Google" id="ProtNLM"/>
    </source>
</evidence>
<reference evidence="1 2" key="1">
    <citation type="submission" date="2019-02" db="EMBL/GenBank/DDBJ databases">
        <title>Deep-cultivation of Planctomycetes and their phenomic and genomic characterization uncovers novel biology.</title>
        <authorList>
            <person name="Wiegand S."/>
            <person name="Jogler M."/>
            <person name="Boedeker C."/>
            <person name="Pinto D."/>
            <person name="Vollmers J."/>
            <person name="Rivas-Marin E."/>
            <person name="Kohn T."/>
            <person name="Peeters S.H."/>
            <person name="Heuer A."/>
            <person name="Rast P."/>
            <person name="Oberbeckmann S."/>
            <person name="Bunk B."/>
            <person name="Jeske O."/>
            <person name="Meyerdierks A."/>
            <person name="Storesund J.E."/>
            <person name="Kallscheuer N."/>
            <person name="Luecker S."/>
            <person name="Lage O.M."/>
            <person name="Pohl T."/>
            <person name="Merkel B.J."/>
            <person name="Hornburger P."/>
            <person name="Mueller R.-W."/>
            <person name="Bruemmer F."/>
            <person name="Labrenz M."/>
            <person name="Spormann A.M."/>
            <person name="Op den Camp H."/>
            <person name="Overmann J."/>
            <person name="Amann R."/>
            <person name="Jetten M.S.M."/>
            <person name="Mascher T."/>
            <person name="Medema M.H."/>
            <person name="Devos D.P."/>
            <person name="Kaster A.-K."/>
            <person name="Ovreas L."/>
            <person name="Rohde M."/>
            <person name="Galperin M.Y."/>
            <person name="Jogler C."/>
        </authorList>
    </citation>
    <scope>NUCLEOTIDE SEQUENCE [LARGE SCALE GENOMIC DNA]</scope>
    <source>
        <strain evidence="1 2">Poly30</strain>
    </source>
</reference>
<proteinExistence type="predicted"/>
<organism evidence="1 2">
    <name type="scientific">Saltatorellus ferox</name>
    <dbReference type="NCBI Taxonomy" id="2528018"/>
    <lineage>
        <taxon>Bacteria</taxon>
        <taxon>Pseudomonadati</taxon>
        <taxon>Planctomycetota</taxon>
        <taxon>Planctomycetia</taxon>
        <taxon>Planctomycetia incertae sedis</taxon>
        <taxon>Saltatorellus</taxon>
    </lineage>
</organism>
<dbReference type="Pfam" id="PF03130">
    <property type="entry name" value="HEAT_PBS"/>
    <property type="match status" value="1"/>
</dbReference>
<accession>A0A518EQ88</accession>
<dbReference type="InterPro" id="IPR011989">
    <property type="entry name" value="ARM-like"/>
</dbReference>
<sequence>MPDGPGGPRLAKLLLDASRGEYSVDRIRDAAAAFGSASIPAVLDVLEEGTFHERRKQGGIVVHALDEDARLGLARALGTFQWESVRRWIEHRLQGDPSLKARSTLLFVVGAAAPDESLGDLLMPIADVPRGQERALRQPLEDALASALARESNLQDELRALFVNTPPTFLRSVIAGIKKGGDQASLDGLSRLLDSVPEADPLLMIEISDLAKTVVRPVPGRTLDRIRAALISRNESVQVEAAKALGRLDDVAAVPMLIEALLSTSGALRIEAKVALDRLSAERFGSDAAAWSQWHSDSQRWLQGEAPRWKADLRTGDQSRVSRALLQVARFRIYRYEFVEDVAAALANGNENTCVVACAVLGHFATSGSIEPLLKALDHPIIAVRKAALEALVRATGADHGEHASEWRAAGWPRT</sequence>